<organism evidence="1">
    <name type="scientific">Candidatus Nitricoxidivorans perseverans</name>
    <dbReference type="NCBI Taxonomy" id="2975601"/>
    <lineage>
        <taxon>Bacteria</taxon>
        <taxon>Pseudomonadati</taxon>
        <taxon>Pseudomonadota</taxon>
        <taxon>Betaproteobacteria</taxon>
        <taxon>Nitrosomonadales</taxon>
        <taxon>Sterolibacteriaceae</taxon>
        <taxon>Candidatus Nitricoxidivorans</taxon>
    </lineage>
</organism>
<dbReference type="Proteomes" id="UP001234916">
    <property type="component" value="Chromosome"/>
</dbReference>
<accession>A0AA49FL59</accession>
<dbReference type="KEGG" id="npv:OHM77_01670"/>
<dbReference type="EMBL" id="CP107246">
    <property type="protein sequence ID" value="WIM06026.1"/>
    <property type="molecule type" value="Genomic_DNA"/>
</dbReference>
<sequence>MFRILRIAVLLLILATVAQEAWLARSRAVSWKEGILVALYPIDGDGSDAAAGHVRRLQASSFKGIERFMDEEAKRHGLDLMRPVEIVLAPPLDSRPPQPPVRPNALESILWSLQMRWWTWRNDGIDGPRPNVRIFLLYHDPDRSPRLPHSVGLARGLIGLANVFATNAMAAQNNVVIAHEMLHALGATDKYDLATNLPSFPDGYADPARSPRHPQDYAEIMAGRVPVSETEAEIPENLEQALIGAATAAEINWSGR</sequence>
<reference evidence="1" key="1">
    <citation type="journal article" date="2023" name="Nat. Microbiol.">
        <title>Enrichment and characterization of a nitric oxide-reducing microbial community in a continuous bioreactor.</title>
        <authorList>
            <person name="Garrido-Amador P."/>
            <person name="Stortenbeker N."/>
            <person name="Wessels H.J.C.T."/>
            <person name="Speth D.R."/>
            <person name="Garcia-Heredia I."/>
            <person name="Kartal B."/>
        </authorList>
    </citation>
    <scope>NUCLEOTIDE SEQUENCE</scope>
    <source>
        <strain evidence="1">MAG1</strain>
    </source>
</reference>
<gene>
    <name evidence="1" type="ORF">OHM77_01670</name>
</gene>
<evidence type="ECO:0000313" key="1">
    <source>
        <dbReference type="EMBL" id="WIM06026.1"/>
    </source>
</evidence>
<dbReference type="AlphaFoldDB" id="A0AA49FL59"/>
<proteinExistence type="predicted"/>
<name>A0AA49FL59_9PROT</name>
<protein>
    <submittedName>
        <fullName evidence="1">Uncharacterized protein</fullName>
    </submittedName>
</protein>